<evidence type="ECO:0000259" key="10">
    <source>
        <dbReference type="PROSITE" id="PS52015"/>
    </source>
</evidence>
<dbReference type="NCBIfam" id="TIGR01352">
    <property type="entry name" value="tonB_Cterm"/>
    <property type="match status" value="1"/>
</dbReference>
<dbReference type="GO" id="GO:0031992">
    <property type="term" value="F:energy transducer activity"/>
    <property type="evidence" value="ECO:0007669"/>
    <property type="project" value="TreeGrafter"/>
</dbReference>
<evidence type="ECO:0000256" key="3">
    <source>
        <dbReference type="ARBA" id="ARBA00022448"/>
    </source>
</evidence>
<proteinExistence type="inferred from homology"/>
<dbReference type="PANTHER" id="PTHR33446:SF2">
    <property type="entry name" value="PROTEIN TONB"/>
    <property type="match status" value="1"/>
</dbReference>
<accession>A0A381Y5T7</accession>
<keyword evidence="6" id="KW-0812">Transmembrane</keyword>
<dbReference type="SUPFAM" id="SSF74653">
    <property type="entry name" value="TolA/TonB C-terminal domain"/>
    <property type="match status" value="1"/>
</dbReference>
<dbReference type="InterPro" id="IPR006260">
    <property type="entry name" value="TonB/TolA_C"/>
</dbReference>
<protein>
    <recommendedName>
        <fullName evidence="10">TonB C-terminal domain-containing protein</fullName>
    </recommendedName>
</protein>
<keyword evidence="5" id="KW-0997">Cell inner membrane</keyword>
<dbReference type="Pfam" id="PF03544">
    <property type="entry name" value="TonB_C"/>
    <property type="match status" value="1"/>
</dbReference>
<evidence type="ECO:0000256" key="7">
    <source>
        <dbReference type="ARBA" id="ARBA00022927"/>
    </source>
</evidence>
<dbReference type="AlphaFoldDB" id="A0A381Y5T7"/>
<dbReference type="PROSITE" id="PS52015">
    <property type="entry name" value="TONB_CTD"/>
    <property type="match status" value="1"/>
</dbReference>
<sequence length="123" mass="13900">MKNKSLPIFLFCFSILFGQQMDKDSIYLNVEKMPIIKGGFAAVGKKIKYPNIAKQMGMQGVVYIGFIVNSEGKVEDPKILKSVAKILDEEAIRVIEKEIEFEPGYQEGKAVPVRFVLPIKFKL</sequence>
<feature type="domain" description="TonB C-terminal" evidence="10">
    <location>
        <begin position="34"/>
        <end position="123"/>
    </location>
</feature>
<reference evidence="11" key="1">
    <citation type="submission" date="2018-05" db="EMBL/GenBank/DDBJ databases">
        <authorList>
            <person name="Lanie J.A."/>
            <person name="Ng W.-L."/>
            <person name="Kazmierczak K.M."/>
            <person name="Andrzejewski T.M."/>
            <person name="Davidsen T.M."/>
            <person name="Wayne K.J."/>
            <person name="Tettelin H."/>
            <person name="Glass J.I."/>
            <person name="Rusch D."/>
            <person name="Podicherti R."/>
            <person name="Tsui H.-C.T."/>
            <person name="Winkler M.E."/>
        </authorList>
    </citation>
    <scope>NUCLEOTIDE SEQUENCE</scope>
</reference>
<keyword evidence="9" id="KW-0472">Membrane</keyword>
<gene>
    <name evidence="11" type="ORF">METZ01_LOCUS124866</name>
</gene>
<dbReference type="Gene3D" id="3.30.1150.10">
    <property type="match status" value="1"/>
</dbReference>
<dbReference type="EMBL" id="UINC01017387">
    <property type="protein sequence ID" value="SVA72012.1"/>
    <property type="molecule type" value="Genomic_DNA"/>
</dbReference>
<dbReference type="GO" id="GO:0098797">
    <property type="term" value="C:plasma membrane protein complex"/>
    <property type="evidence" value="ECO:0007669"/>
    <property type="project" value="TreeGrafter"/>
</dbReference>
<dbReference type="GO" id="GO:0055085">
    <property type="term" value="P:transmembrane transport"/>
    <property type="evidence" value="ECO:0007669"/>
    <property type="project" value="InterPro"/>
</dbReference>
<organism evidence="11">
    <name type="scientific">marine metagenome</name>
    <dbReference type="NCBI Taxonomy" id="408172"/>
    <lineage>
        <taxon>unclassified sequences</taxon>
        <taxon>metagenomes</taxon>
        <taxon>ecological metagenomes</taxon>
    </lineage>
</organism>
<evidence type="ECO:0000256" key="8">
    <source>
        <dbReference type="ARBA" id="ARBA00022989"/>
    </source>
</evidence>
<dbReference type="PANTHER" id="PTHR33446">
    <property type="entry name" value="PROTEIN TONB-RELATED"/>
    <property type="match status" value="1"/>
</dbReference>
<evidence type="ECO:0000256" key="2">
    <source>
        <dbReference type="ARBA" id="ARBA00006555"/>
    </source>
</evidence>
<dbReference type="InterPro" id="IPR051045">
    <property type="entry name" value="TonB-dependent_transducer"/>
</dbReference>
<evidence type="ECO:0000313" key="11">
    <source>
        <dbReference type="EMBL" id="SVA72012.1"/>
    </source>
</evidence>
<comment type="similarity">
    <text evidence="2">Belongs to the TonB family.</text>
</comment>
<evidence type="ECO:0000256" key="6">
    <source>
        <dbReference type="ARBA" id="ARBA00022692"/>
    </source>
</evidence>
<keyword evidence="3" id="KW-0813">Transport</keyword>
<dbReference type="GO" id="GO:0015031">
    <property type="term" value="P:protein transport"/>
    <property type="evidence" value="ECO:0007669"/>
    <property type="project" value="UniProtKB-KW"/>
</dbReference>
<evidence type="ECO:0000256" key="9">
    <source>
        <dbReference type="ARBA" id="ARBA00023136"/>
    </source>
</evidence>
<evidence type="ECO:0000256" key="1">
    <source>
        <dbReference type="ARBA" id="ARBA00004383"/>
    </source>
</evidence>
<comment type="subcellular location">
    <subcellularLocation>
        <location evidence="1">Cell inner membrane</location>
        <topology evidence="1">Single-pass membrane protein</topology>
        <orientation evidence="1">Periplasmic side</orientation>
    </subcellularLocation>
</comment>
<name>A0A381Y5T7_9ZZZZ</name>
<keyword evidence="4" id="KW-1003">Cell membrane</keyword>
<evidence type="ECO:0000256" key="4">
    <source>
        <dbReference type="ARBA" id="ARBA00022475"/>
    </source>
</evidence>
<keyword evidence="7" id="KW-0653">Protein transport</keyword>
<dbReference type="InterPro" id="IPR037682">
    <property type="entry name" value="TonB_C"/>
</dbReference>
<evidence type="ECO:0000256" key="5">
    <source>
        <dbReference type="ARBA" id="ARBA00022519"/>
    </source>
</evidence>
<keyword evidence="8" id="KW-1133">Transmembrane helix</keyword>